<dbReference type="GeneID" id="7051122"/>
<feature type="domain" description="DM2" evidence="6">
    <location>
        <begin position="147"/>
        <end position="224"/>
    </location>
</feature>
<dbReference type="Pfam" id="PF08766">
    <property type="entry name" value="DEK_C"/>
    <property type="match status" value="1"/>
</dbReference>
<evidence type="ECO:0000259" key="7">
    <source>
        <dbReference type="PROSITE" id="PS51998"/>
    </source>
</evidence>
<dbReference type="Pfam" id="PF02201">
    <property type="entry name" value="SWIB"/>
    <property type="match status" value="1"/>
</dbReference>
<evidence type="ECO:0000256" key="1">
    <source>
        <dbReference type="ARBA" id="ARBA00004123"/>
    </source>
</evidence>
<organism evidence="8 10">
    <name type="scientific">Schizosaccharomyces japonicus (strain yFS275 / FY16936)</name>
    <name type="common">Fission yeast</name>
    <dbReference type="NCBI Taxonomy" id="402676"/>
    <lineage>
        <taxon>Eukaryota</taxon>
        <taxon>Fungi</taxon>
        <taxon>Dikarya</taxon>
        <taxon>Ascomycota</taxon>
        <taxon>Taphrinomycotina</taxon>
        <taxon>Schizosaccharomycetes</taxon>
        <taxon>Schizosaccharomycetales</taxon>
        <taxon>Schizosaccharomycetaceae</taxon>
        <taxon>Schizosaccharomyces</taxon>
    </lineage>
</organism>
<reference evidence="8 10" key="1">
    <citation type="journal article" date="2011" name="Science">
        <title>Comparative functional genomics of the fission yeasts.</title>
        <authorList>
            <person name="Rhind N."/>
            <person name="Chen Z."/>
            <person name="Yassour M."/>
            <person name="Thompson D.A."/>
            <person name="Haas B.J."/>
            <person name="Habib N."/>
            <person name="Wapinski I."/>
            <person name="Roy S."/>
            <person name="Lin M.F."/>
            <person name="Heiman D.I."/>
            <person name="Young S.K."/>
            <person name="Furuya K."/>
            <person name="Guo Y."/>
            <person name="Pidoux A."/>
            <person name="Chen H.M."/>
            <person name="Robbertse B."/>
            <person name="Goldberg J.M."/>
            <person name="Aoki K."/>
            <person name="Bayne E.H."/>
            <person name="Berlin A.M."/>
            <person name="Desjardins C.A."/>
            <person name="Dobbs E."/>
            <person name="Dukaj L."/>
            <person name="Fan L."/>
            <person name="FitzGerald M.G."/>
            <person name="French C."/>
            <person name="Gujja S."/>
            <person name="Hansen K."/>
            <person name="Keifenheim D."/>
            <person name="Levin J.Z."/>
            <person name="Mosher R.A."/>
            <person name="Mueller C.A."/>
            <person name="Pfiffner J."/>
            <person name="Priest M."/>
            <person name="Russ C."/>
            <person name="Smialowska A."/>
            <person name="Swoboda P."/>
            <person name="Sykes S.M."/>
            <person name="Vaughn M."/>
            <person name="Vengrova S."/>
            <person name="Yoder R."/>
            <person name="Zeng Q."/>
            <person name="Allshire R."/>
            <person name="Baulcombe D."/>
            <person name="Birren B.W."/>
            <person name="Brown W."/>
            <person name="Ekwall K."/>
            <person name="Kellis M."/>
            <person name="Leatherwood J."/>
            <person name="Levin H."/>
            <person name="Margalit H."/>
            <person name="Martienssen R."/>
            <person name="Nieduszynski C.A."/>
            <person name="Spatafora J.W."/>
            <person name="Friedman N."/>
            <person name="Dalgaard J.Z."/>
            <person name="Baumann P."/>
            <person name="Niki H."/>
            <person name="Regev A."/>
            <person name="Nusbaum C."/>
        </authorList>
    </citation>
    <scope>NUCLEOTIDE SEQUENCE [LARGE SCALE GENOMIC DNA]</scope>
    <source>
        <strain evidence="10">yFS275 / FY16936</strain>
    </source>
</reference>
<keyword evidence="2" id="KW-0805">Transcription regulation</keyword>
<evidence type="ECO:0000256" key="4">
    <source>
        <dbReference type="ARBA" id="ARBA00023242"/>
    </source>
</evidence>
<dbReference type="Proteomes" id="UP000001744">
    <property type="component" value="Unassembled WGS sequence"/>
</dbReference>
<name>B6K125_SCHJY</name>
<evidence type="ECO:0000259" key="6">
    <source>
        <dbReference type="PROSITE" id="PS51925"/>
    </source>
</evidence>
<evidence type="ECO:0000313" key="10">
    <source>
        <dbReference type="Proteomes" id="UP000001744"/>
    </source>
</evidence>
<dbReference type="FunFam" id="1.10.245.10:FF:000004">
    <property type="entry name" value="Upstream activation factor subunit"/>
    <property type="match status" value="1"/>
</dbReference>
<dbReference type="SMART" id="SM00151">
    <property type="entry name" value="SWIB"/>
    <property type="match status" value="1"/>
</dbReference>
<dbReference type="EMBL" id="KE651166">
    <property type="protein sequence ID" value="EEB07646.2"/>
    <property type="molecule type" value="Genomic_DNA"/>
</dbReference>
<dbReference type="STRING" id="402676.B6K125"/>
<dbReference type="VEuPathDB" id="FungiDB:SJAG_02747"/>
<dbReference type="SUPFAM" id="SSF47592">
    <property type="entry name" value="SWIB/MDM2 domain"/>
    <property type="match status" value="1"/>
</dbReference>
<dbReference type="Gene3D" id="1.10.245.10">
    <property type="entry name" value="SWIB/MDM2 domain"/>
    <property type="match status" value="1"/>
</dbReference>
<dbReference type="PANTHER" id="PTHR13844">
    <property type="entry name" value="SWI/SNF-RELATED MATRIX-ASSOCIATED ACTIN-DEPENDENT REGULATOR OF CHROMATIN SUBFAMILY D"/>
    <property type="match status" value="1"/>
</dbReference>
<dbReference type="InterPro" id="IPR003121">
    <property type="entry name" value="SWIB_MDM2_domain"/>
</dbReference>
<dbReference type="PROSITE" id="PS51998">
    <property type="entry name" value="DEK_C"/>
    <property type="match status" value="1"/>
</dbReference>
<dbReference type="InterPro" id="IPR036885">
    <property type="entry name" value="SWIB_MDM2_dom_sf"/>
</dbReference>
<keyword evidence="4" id="KW-0539">Nucleus</keyword>
<sequence length="265" mass="29426">MEQFADDIKEILSTVNRETVSAKQVRQLLEQKRNVNLHDVKKELNAVILKCYEDTTKLPIPPFVDRDAVEEKKPEPASPVAEPKKQRRKRATKADSEAENAEAGSAAPGEDADGTPVKKTRTRRKKGDDGEKVDKRRKRNQDPANNPLNKPMKLKEPLAEFLGVQELSRPQTVKKIWEYIKAHDLQDPADKRTIICDEKMKKVFDVDRLHMFAMNKHLTSLFEKADPAAAAAAAAETAPAADAESDKSPAEPAAAAVKETSVSAE</sequence>
<feature type="compositionally biased region" description="Low complexity" evidence="5">
    <location>
        <begin position="227"/>
        <end position="242"/>
    </location>
</feature>
<dbReference type="AlphaFoldDB" id="B6K125"/>
<feature type="region of interest" description="Disordered" evidence="5">
    <location>
        <begin position="225"/>
        <end position="265"/>
    </location>
</feature>
<dbReference type="OrthoDB" id="10251073at2759"/>
<dbReference type="InterPro" id="IPR019835">
    <property type="entry name" value="SWIB_domain"/>
</dbReference>
<dbReference type="RefSeq" id="XP_002173939.2">
    <property type="nucleotide sequence ID" value="XM_002173903.2"/>
</dbReference>
<dbReference type="GO" id="GO:0005634">
    <property type="term" value="C:nucleus"/>
    <property type="evidence" value="ECO:0000318"/>
    <property type="project" value="GO_Central"/>
</dbReference>
<dbReference type="GO" id="GO:0000500">
    <property type="term" value="C:RNA polymerase I upstream activating factor complex"/>
    <property type="evidence" value="ECO:0000318"/>
    <property type="project" value="GO_Central"/>
</dbReference>
<evidence type="ECO:0000256" key="5">
    <source>
        <dbReference type="SAM" id="MobiDB-lite"/>
    </source>
</evidence>
<comment type="subcellular location">
    <subcellularLocation>
        <location evidence="1">Nucleus</location>
    </subcellularLocation>
</comment>
<evidence type="ECO:0000313" key="8">
    <source>
        <dbReference type="EMBL" id="EEB07646.2"/>
    </source>
</evidence>
<dbReference type="OMA" id="TMFALNK"/>
<gene>
    <name evidence="9" type="primary">spp27</name>
    <name evidence="8" type="ORF">SJAG_02747</name>
</gene>
<dbReference type="GO" id="GO:0042790">
    <property type="term" value="P:nucleolar large rRNA transcription by RNA polymerase I"/>
    <property type="evidence" value="ECO:0000318"/>
    <property type="project" value="GO_Central"/>
</dbReference>
<dbReference type="SUPFAM" id="SSF109715">
    <property type="entry name" value="DEK C-terminal domain"/>
    <property type="match status" value="1"/>
</dbReference>
<evidence type="ECO:0000313" key="9">
    <source>
        <dbReference type="JaponicusDB" id="SJAG_02747"/>
    </source>
</evidence>
<feature type="domain" description="DEK-C" evidence="7">
    <location>
        <begin position="1"/>
        <end position="53"/>
    </location>
</feature>
<dbReference type="PROSITE" id="PS51925">
    <property type="entry name" value="SWIB_MDM2"/>
    <property type="match status" value="1"/>
</dbReference>
<accession>B6K125</accession>
<dbReference type="eggNOG" id="KOG1946">
    <property type="taxonomic scope" value="Eukaryota"/>
</dbReference>
<dbReference type="GO" id="GO:0001165">
    <property type="term" value="F:RNA polymerase I cis-regulatory region sequence-specific DNA binding"/>
    <property type="evidence" value="ECO:0000318"/>
    <property type="project" value="GO_Central"/>
</dbReference>
<keyword evidence="3" id="KW-0804">Transcription</keyword>
<feature type="region of interest" description="Disordered" evidence="5">
    <location>
        <begin position="67"/>
        <end position="154"/>
    </location>
</feature>
<dbReference type="JaponicusDB" id="SJAG_02747">
    <property type="gene designation" value="spp27"/>
</dbReference>
<protein>
    <submittedName>
        <fullName evidence="8">RNA polymerase I upstream activation factor complex subunit Spp27</fullName>
    </submittedName>
</protein>
<evidence type="ECO:0000256" key="2">
    <source>
        <dbReference type="ARBA" id="ARBA00023015"/>
    </source>
</evidence>
<dbReference type="InterPro" id="IPR014876">
    <property type="entry name" value="DEK_C"/>
</dbReference>
<proteinExistence type="predicted"/>
<dbReference type="HOGENOM" id="CLU_046065_1_1_1"/>
<dbReference type="GO" id="GO:0006361">
    <property type="term" value="P:transcription initiation at RNA polymerase I promoter"/>
    <property type="evidence" value="ECO:0000318"/>
    <property type="project" value="GO_Central"/>
</dbReference>
<dbReference type="GO" id="GO:0001181">
    <property type="term" value="F:RNA polymerase I general transcription initiation factor activity"/>
    <property type="evidence" value="ECO:0007669"/>
    <property type="project" value="UniProtKB-ARBA"/>
</dbReference>
<dbReference type="Gene3D" id="1.10.10.60">
    <property type="entry name" value="Homeodomain-like"/>
    <property type="match status" value="1"/>
</dbReference>
<evidence type="ECO:0000256" key="3">
    <source>
        <dbReference type="ARBA" id="ARBA00023163"/>
    </source>
</evidence>
<dbReference type="CDD" id="cd10567">
    <property type="entry name" value="SWIB-MDM2_like"/>
    <property type="match status" value="1"/>
</dbReference>
<keyword evidence="10" id="KW-1185">Reference proteome</keyword>